<evidence type="ECO:0000313" key="3">
    <source>
        <dbReference type="Proteomes" id="UP001428817"/>
    </source>
</evidence>
<dbReference type="InterPro" id="IPR032466">
    <property type="entry name" value="Metal_Hydrolase"/>
</dbReference>
<feature type="domain" description="Amidohydrolase-related" evidence="1">
    <location>
        <begin position="145"/>
        <end position="422"/>
    </location>
</feature>
<name>A0ABP9QZ83_9PSEU</name>
<dbReference type="SUPFAM" id="SSF51556">
    <property type="entry name" value="Metallo-dependent hydrolases"/>
    <property type="match status" value="1"/>
</dbReference>
<dbReference type="Gene3D" id="3.20.20.140">
    <property type="entry name" value="Metal-dependent hydrolases"/>
    <property type="match status" value="1"/>
</dbReference>
<organism evidence="2 3">
    <name type="scientific">Pseudonocardia eucalypti</name>
    <dbReference type="NCBI Taxonomy" id="648755"/>
    <lineage>
        <taxon>Bacteria</taxon>
        <taxon>Bacillati</taxon>
        <taxon>Actinomycetota</taxon>
        <taxon>Actinomycetes</taxon>
        <taxon>Pseudonocardiales</taxon>
        <taxon>Pseudonocardiaceae</taxon>
        <taxon>Pseudonocardia</taxon>
    </lineage>
</organism>
<dbReference type="Proteomes" id="UP001428817">
    <property type="component" value="Unassembled WGS sequence"/>
</dbReference>
<dbReference type="PANTHER" id="PTHR43383:SF2">
    <property type="entry name" value="AMIDOHYDROLASE 2 FAMILY PROTEIN"/>
    <property type="match status" value="1"/>
</dbReference>
<keyword evidence="3" id="KW-1185">Reference proteome</keyword>
<dbReference type="InterPro" id="IPR006680">
    <property type="entry name" value="Amidohydro-rel"/>
</dbReference>
<reference evidence="3" key="1">
    <citation type="journal article" date="2019" name="Int. J. Syst. Evol. Microbiol.">
        <title>The Global Catalogue of Microorganisms (GCM) 10K type strain sequencing project: providing services to taxonomists for standard genome sequencing and annotation.</title>
        <authorList>
            <consortium name="The Broad Institute Genomics Platform"/>
            <consortium name="The Broad Institute Genome Sequencing Center for Infectious Disease"/>
            <person name="Wu L."/>
            <person name="Ma J."/>
        </authorList>
    </citation>
    <scope>NUCLEOTIDE SEQUENCE [LARGE SCALE GENOMIC DNA]</scope>
    <source>
        <strain evidence="3">JCM 18303</strain>
    </source>
</reference>
<accession>A0ABP9QZ83</accession>
<proteinExistence type="predicted"/>
<sequence>MAEEAPAWVTELRLVDHHCHSVVGGELDAAAFGALLTEAHLPTVRAPAVAEPGAPEGIDPFDSKLGLAVRRECAPLLDLPRHAPAADYLARRAELGAEEAARRLFAASGTELLFVDHGYRGEELLDLDALAALAHAPVAEVVRLEAVAEDLAARGVSAEAYPNALAGEIARRAETAVACKSILAYRYGFDVAPTRPAPAEVALAAERWLGSPRGGRHSAVPGAEGRHAAAVAQGRHAAGVADAHTDPDGRGALPLTDPVLLRHALWCGVDAGLPLQIHTGFGDSDEDLHRANPALLTAFCRATQDTGTPIVLLHCYPYHREAAWLAQVFRHVYFDVSLASSYAGHRASELLAEALELAPFGKLLYASDAFGLPELYLIAARGFRRSLAEVLGGWIASGEATEEDARRVAGMLAAGNARRLYRV</sequence>
<evidence type="ECO:0000259" key="1">
    <source>
        <dbReference type="Pfam" id="PF04909"/>
    </source>
</evidence>
<dbReference type="Pfam" id="PF04909">
    <property type="entry name" value="Amidohydro_2"/>
    <property type="match status" value="1"/>
</dbReference>
<dbReference type="EMBL" id="BAABJP010000043">
    <property type="protein sequence ID" value="GAA5169587.1"/>
    <property type="molecule type" value="Genomic_DNA"/>
</dbReference>
<protein>
    <submittedName>
        <fullName evidence="2">Amidohydrolase family protein</fullName>
    </submittedName>
</protein>
<comment type="caution">
    <text evidence="2">The sequence shown here is derived from an EMBL/GenBank/DDBJ whole genome shotgun (WGS) entry which is preliminary data.</text>
</comment>
<evidence type="ECO:0000313" key="2">
    <source>
        <dbReference type="EMBL" id="GAA5169587.1"/>
    </source>
</evidence>
<gene>
    <name evidence="2" type="ORF">GCM10023321_65450</name>
</gene>
<dbReference type="PANTHER" id="PTHR43383">
    <property type="entry name" value="NODULIN 6"/>
    <property type="match status" value="1"/>
</dbReference>